<dbReference type="PRINTS" id="PR00420">
    <property type="entry name" value="RNGMNOXGNASE"/>
</dbReference>
<dbReference type="SUPFAM" id="SSF51905">
    <property type="entry name" value="FAD/NAD(P)-binding domain"/>
    <property type="match status" value="1"/>
</dbReference>
<evidence type="ECO:0000256" key="1">
    <source>
        <dbReference type="ARBA" id="ARBA00001974"/>
    </source>
</evidence>
<keyword evidence="3" id="KW-0274">FAD</keyword>
<evidence type="ECO:0000256" key="3">
    <source>
        <dbReference type="ARBA" id="ARBA00022827"/>
    </source>
</evidence>
<evidence type="ECO:0000256" key="2">
    <source>
        <dbReference type="ARBA" id="ARBA00022630"/>
    </source>
</evidence>
<dbReference type="Gene3D" id="3.40.30.120">
    <property type="match status" value="1"/>
</dbReference>
<dbReference type="Gene3D" id="3.30.70.2450">
    <property type="match status" value="1"/>
</dbReference>
<dbReference type="Proteomes" id="UP000231791">
    <property type="component" value="Chromosome"/>
</dbReference>
<keyword evidence="5" id="KW-0503">Monooxygenase</keyword>
<keyword evidence="6" id="KW-1185">Reference proteome</keyword>
<dbReference type="PANTHER" id="PTHR43004">
    <property type="entry name" value="TRK SYSTEM POTASSIUM UPTAKE PROTEIN"/>
    <property type="match status" value="1"/>
</dbReference>
<sequence length="514" mass="54617">MHDVMVVGAGPVGLALACELGLAGCSVLVLEREPALGSPLRAAPLGRRGLSAASVETFYRRGMLEPLLKASGVQEVFGEAPEEGAPARPRFGGHFAGMMLDGTQVDVAALPFRLPGQALEFVMTDLEAVETVLTEQASRLGVDIRRGVTVSAVSQNGESVVAQAGADAYEARWLVGCDGGRSTVRRLAGFEFVGTEPQFTGYTMHTTLADPEQLRPGFHLTPTGMYIRMPDAGYVAMVDFDGGAFDRSQPPTRDHLQAVLRSVSGTDVTIGEVRIASSFTDRAMQTTAYRRGRVLLAGDAAHIHSPLGGQGLNTGIGDAVNLGWKLAATVHGHAPDGLLDTYADERHPIGAAVLDWSRAQVATMRPDPYAQAIQAVVRDLIGTRDGATYVFERLSGSWIRYDLGSEHPLVGRSAPDFCLEDGTRLGDLMEDGRGVVLDFTTDRLLHGSATGWEGPIRYVAGAARDDLGSGAVLVRPDGVVAWAGDRHPDREAFEQAAARWFGSPHHVSAGGRSS</sequence>
<dbReference type="GeneID" id="49381564"/>
<dbReference type="AlphaFoldDB" id="A0A2K8P979"/>
<evidence type="ECO:0000313" key="6">
    <source>
        <dbReference type="Proteomes" id="UP000231791"/>
    </source>
</evidence>
<dbReference type="PANTHER" id="PTHR43004:SF19">
    <property type="entry name" value="BINDING MONOOXYGENASE, PUTATIVE (JCVI)-RELATED"/>
    <property type="match status" value="1"/>
</dbReference>
<dbReference type="InterPro" id="IPR050641">
    <property type="entry name" value="RIFMO-like"/>
</dbReference>
<keyword evidence="5" id="KW-0560">Oxidoreductase</keyword>
<dbReference type="KEGG" id="slx:SLAV_01945"/>
<evidence type="ECO:0000313" key="5">
    <source>
        <dbReference type="EMBL" id="ATZ22313.1"/>
    </source>
</evidence>
<dbReference type="OrthoDB" id="8670884at2"/>
<dbReference type="EC" id="1.14.13.50" evidence="5"/>
<evidence type="ECO:0000259" key="4">
    <source>
        <dbReference type="Pfam" id="PF01494"/>
    </source>
</evidence>
<accession>A0A2K8P979</accession>
<dbReference type="EMBL" id="CP024985">
    <property type="protein sequence ID" value="ATZ22313.1"/>
    <property type="molecule type" value="Genomic_DNA"/>
</dbReference>
<comment type="cofactor">
    <cofactor evidence="1">
        <name>FAD</name>
        <dbReference type="ChEBI" id="CHEBI:57692"/>
    </cofactor>
</comment>
<feature type="domain" description="FAD-binding" evidence="4">
    <location>
        <begin position="3"/>
        <end position="357"/>
    </location>
</feature>
<keyword evidence="2" id="KW-0285">Flavoprotein</keyword>
<protein>
    <submittedName>
        <fullName evidence="5">Pentachlorophenol 4-monooxygenase</fullName>
        <ecNumber evidence="5">1.14.13.50</ecNumber>
    </submittedName>
</protein>
<dbReference type="RefSeq" id="WP_037686415.1">
    <property type="nucleotide sequence ID" value="NZ_CP024985.1"/>
</dbReference>
<dbReference type="Gene3D" id="3.50.50.60">
    <property type="entry name" value="FAD/NAD(P)-binding domain"/>
    <property type="match status" value="1"/>
</dbReference>
<proteinExistence type="predicted"/>
<gene>
    <name evidence="5" type="primary">pcpB1</name>
    <name evidence="5" type="ORF">SLAV_01945</name>
</gene>
<dbReference type="GO" id="GO:0018677">
    <property type="term" value="F:pentachlorophenol monooxygenase activity"/>
    <property type="evidence" value="ECO:0007669"/>
    <property type="project" value="UniProtKB-EC"/>
</dbReference>
<organism evidence="5 6">
    <name type="scientific">Streptomyces lavendulae subsp. lavendulae</name>
    <dbReference type="NCBI Taxonomy" id="58340"/>
    <lineage>
        <taxon>Bacteria</taxon>
        <taxon>Bacillati</taxon>
        <taxon>Actinomycetota</taxon>
        <taxon>Actinomycetes</taxon>
        <taxon>Kitasatosporales</taxon>
        <taxon>Streptomycetaceae</taxon>
        <taxon>Streptomyces</taxon>
    </lineage>
</organism>
<dbReference type="InterPro" id="IPR002938">
    <property type="entry name" value="FAD-bd"/>
</dbReference>
<name>A0A2K8P979_STRLA</name>
<dbReference type="GO" id="GO:0071949">
    <property type="term" value="F:FAD binding"/>
    <property type="evidence" value="ECO:0007669"/>
    <property type="project" value="InterPro"/>
</dbReference>
<dbReference type="Pfam" id="PF01494">
    <property type="entry name" value="FAD_binding_3"/>
    <property type="match status" value="1"/>
</dbReference>
<dbReference type="InterPro" id="IPR036188">
    <property type="entry name" value="FAD/NAD-bd_sf"/>
</dbReference>
<dbReference type="Pfam" id="PF21274">
    <property type="entry name" value="Rng_hyd_C"/>
    <property type="match status" value="1"/>
</dbReference>
<reference evidence="5 6" key="1">
    <citation type="submission" date="2017-11" db="EMBL/GenBank/DDBJ databases">
        <title>Complete genome sequence of Streptomyces lavendulae subsp. lavendulae CCM 3239 (formerly 'Streptomyces aureofaciens CCM 3239'), the producer of the angucycline-type antibiotic auricin.</title>
        <authorList>
            <person name="Busche T."/>
            <person name="Novakova R."/>
            <person name="Al'Dilaimi A."/>
            <person name="Homerova D."/>
            <person name="Feckova L."/>
            <person name="Rezuchova B."/>
            <person name="Mingyar E."/>
            <person name="Csolleiova D."/>
            <person name="Bekeova C."/>
            <person name="Winkler A."/>
            <person name="Sevcikova B."/>
            <person name="Kalinowski J."/>
            <person name="Kormanec J."/>
            <person name="Ruckert C."/>
        </authorList>
    </citation>
    <scope>NUCLEOTIDE SEQUENCE [LARGE SCALE GENOMIC DNA]</scope>
    <source>
        <strain evidence="5 6">CCM 3239</strain>
    </source>
</reference>